<name>A0ACC4C804_POPAL</name>
<dbReference type="EMBL" id="RCHU02000006">
    <property type="protein sequence ID" value="KAL3587103.1"/>
    <property type="molecule type" value="Genomic_DNA"/>
</dbReference>
<gene>
    <name evidence="1" type="ORF">D5086_013970</name>
</gene>
<comment type="caution">
    <text evidence="1">The sequence shown here is derived from an EMBL/GenBank/DDBJ whole genome shotgun (WGS) entry which is preliminary data.</text>
</comment>
<evidence type="ECO:0000313" key="1">
    <source>
        <dbReference type="EMBL" id="KAL3587103.1"/>
    </source>
</evidence>
<dbReference type="Proteomes" id="UP000309997">
    <property type="component" value="Unassembled WGS sequence"/>
</dbReference>
<sequence>MASPETLAPLILAIFCSIVSSCESSFPSLLFPSYSPPTPVPSSYPAYPPPENEPVSPSPSPAYFPPEPVTPSYPAVPVTPSCPPQAALPMKPAPSTAYYLPIPAAPSYSVPSPSAVPAYPGVPASSPPLPAPAASPVSYPPVPASPEPYRIIKELKEHIGLRLMDLKPPPLTLHISPTFSMRMINLALLVKEGHEALVHEASASGKPRLLLTAASNVSTSFGIGSWIQAGVSPKKLATGLPLYGRMWKLLDPDVNGIGARAVGEGPGGRYWIIIRSSLQGLEAWVDTFSGLWARIRIGLSQN</sequence>
<evidence type="ECO:0000313" key="2">
    <source>
        <dbReference type="Proteomes" id="UP000309997"/>
    </source>
</evidence>
<accession>A0ACC4C804</accession>
<organism evidence="1 2">
    <name type="scientific">Populus alba</name>
    <name type="common">White poplar</name>
    <dbReference type="NCBI Taxonomy" id="43335"/>
    <lineage>
        <taxon>Eukaryota</taxon>
        <taxon>Viridiplantae</taxon>
        <taxon>Streptophyta</taxon>
        <taxon>Embryophyta</taxon>
        <taxon>Tracheophyta</taxon>
        <taxon>Spermatophyta</taxon>
        <taxon>Magnoliopsida</taxon>
        <taxon>eudicotyledons</taxon>
        <taxon>Gunneridae</taxon>
        <taxon>Pentapetalae</taxon>
        <taxon>rosids</taxon>
        <taxon>fabids</taxon>
        <taxon>Malpighiales</taxon>
        <taxon>Salicaceae</taxon>
        <taxon>Saliceae</taxon>
        <taxon>Populus</taxon>
    </lineage>
</organism>
<proteinExistence type="predicted"/>
<protein>
    <submittedName>
        <fullName evidence="1">Uncharacterized protein</fullName>
    </submittedName>
</protein>
<reference evidence="1 2" key="1">
    <citation type="journal article" date="2024" name="Plant Biotechnol. J.">
        <title>Genome and CRISPR/Cas9 system of a widespread forest tree (Populus alba) in the world.</title>
        <authorList>
            <person name="Liu Y.J."/>
            <person name="Jiang P.F."/>
            <person name="Han X.M."/>
            <person name="Li X.Y."/>
            <person name="Wang H.M."/>
            <person name="Wang Y.J."/>
            <person name="Wang X.X."/>
            <person name="Zeng Q.Y."/>
        </authorList>
    </citation>
    <scope>NUCLEOTIDE SEQUENCE [LARGE SCALE GENOMIC DNA]</scope>
    <source>
        <strain evidence="2">cv. PAL-ZL1</strain>
    </source>
</reference>
<keyword evidence="2" id="KW-1185">Reference proteome</keyword>